<gene>
    <name evidence="2" type="ORF">SASPL_102416</name>
</gene>
<reference evidence="2" key="1">
    <citation type="submission" date="2018-01" db="EMBL/GenBank/DDBJ databases">
        <authorList>
            <person name="Mao J.F."/>
        </authorList>
    </citation>
    <scope>NUCLEOTIDE SEQUENCE</scope>
    <source>
        <strain evidence="2">Huo1</strain>
        <tissue evidence="2">Leaf</tissue>
    </source>
</reference>
<dbReference type="EMBL" id="PNBA02000001">
    <property type="protein sequence ID" value="KAG6437498.1"/>
    <property type="molecule type" value="Genomic_DNA"/>
</dbReference>
<evidence type="ECO:0000259" key="1">
    <source>
        <dbReference type="Pfam" id="PF10551"/>
    </source>
</evidence>
<dbReference type="PANTHER" id="PTHR31973:SF195">
    <property type="entry name" value="MUDR FAMILY TRANSPOSASE"/>
    <property type="match status" value="1"/>
</dbReference>
<dbReference type="Proteomes" id="UP000298416">
    <property type="component" value="Unassembled WGS sequence"/>
</dbReference>
<dbReference type="AlphaFoldDB" id="A0A8X8YR75"/>
<dbReference type="InterPro" id="IPR018289">
    <property type="entry name" value="MULE_transposase_dom"/>
</dbReference>
<accession>A0A8X8YR75</accession>
<evidence type="ECO:0000313" key="3">
    <source>
        <dbReference type="Proteomes" id="UP000298416"/>
    </source>
</evidence>
<dbReference type="PANTHER" id="PTHR31973">
    <property type="entry name" value="POLYPROTEIN, PUTATIVE-RELATED"/>
    <property type="match status" value="1"/>
</dbReference>
<feature type="domain" description="MULE transposase" evidence="1">
    <location>
        <begin position="280"/>
        <end position="379"/>
    </location>
</feature>
<evidence type="ECO:0000313" key="2">
    <source>
        <dbReference type="EMBL" id="KAG6437498.1"/>
    </source>
</evidence>
<dbReference type="Pfam" id="PF10551">
    <property type="entry name" value="MULE"/>
    <property type="match status" value="1"/>
</dbReference>
<reference evidence="2" key="2">
    <citation type="submission" date="2020-08" db="EMBL/GenBank/DDBJ databases">
        <title>Plant Genome Project.</title>
        <authorList>
            <person name="Zhang R.-G."/>
        </authorList>
    </citation>
    <scope>NUCLEOTIDE SEQUENCE</scope>
    <source>
        <strain evidence="2">Huo1</strain>
        <tissue evidence="2">Leaf</tissue>
    </source>
</reference>
<name>A0A8X8YR75_SALSN</name>
<comment type="caution">
    <text evidence="2">The sequence shown here is derived from an EMBL/GenBank/DDBJ whole genome shotgun (WGS) entry which is preliminary data.</text>
</comment>
<proteinExistence type="predicted"/>
<protein>
    <recommendedName>
        <fullName evidence="1">MULE transposase domain-containing protein</fullName>
    </recommendedName>
</protein>
<sequence>MSFRFEFNTFRREVDEQPDVPNVTCDGYDGSGGSDNCDGSDGCDGSDASDNCDGINGSDNSAGCDGPDCDGSQLSDLDYSAESCEDSTDDETLDMMVENYVQPLVRGEQPVPNYVPEGESLGQRYPCNWEVKATFKKRDGSWSINSWVDRHCCMGDHDPSEHVDLTSSMIALCIRSQIENDVEFKPSAVRTYIKDKFHVKITYKKAWYARRKAIELVYGGWEGSFRQLPSYLTELQSQNPGTIVEWLHDPILSHGNTKVFRYVFWAFGPAIEAFQLAKLVLSVDGTHLKGRLKGKLLAAVGYDANKNCLPVAFAIVDEETNESWSWFLNLVKVHIIKHEQEVCIISERHVGIINAMQSDVWKEASVGYHRYCLVHVRSNVLQRHKATGLKKWVWVMGEAIEERKYWTARRELEKVSPEALMYLETNIDRSQWTMAHDGFRRWDVWIHQYAGLLRESSSSSIGRSGAVGSSAIDGGVAPNFGGDFEGGLLVGGLEGVVLASAEFTDDVAVLLFEATQLLDKLVLIEIELEFVPDLIVEGGGIVVVQGGGVGAAALGGVIEEALEELNFVLIGPEALEELPRFVGRWGRGFLSGDGDLRLVVVGIGEARDGDGYLSGG</sequence>
<organism evidence="2">
    <name type="scientific">Salvia splendens</name>
    <name type="common">Scarlet sage</name>
    <dbReference type="NCBI Taxonomy" id="180675"/>
    <lineage>
        <taxon>Eukaryota</taxon>
        <taxon>Viridiplantae</taxon>
        <taxon>Streptophyta</taxon>
        <taxon>Embryophyta</taxon>
        <taxon>Tracheophyta</taxon>
        <taxon>Spermatophyta</taxon>
        <taxon>Magnoliopsida</taxon>
        <taxon>eudicotyledons</taxon>
        <taxon>Gunneridae</taxon>
        <taxon>Pentapetalae</taxon>
        <taxon>asterids</taxon>
        <taxon>lamiids</taxon>
        <taxon>Lamiales</taxon>
        <taxon>Lamiaceae</taxon>
        <taxon>Nepetoideae</taxon>
        <taxon>Mentheae</taxon>
        <taxon>Salviinae</taxon>
        <taxon>Salvia</taxon>
        <taxon>Salvia subgen. Calosphace</taxon>
        <taxon>core Calosphace</taxon>
    </lineage>
</organism>
<keyword evidence="3" id="KW-1185">Reference proteome</keyword>